<evidence type="ECO:0000313" key="2">
    <source>
        <dbReference type="Proteomes" id="UP000265618"/>
    </source>
</evidence>
<gene>
    <name evidence="1" type="ORF">KIPB_015385</name>
</gene>
<comment type="caution">
    <text evidence="1">The sequence shown here is derived from an EMBL/GenBank/DDBJ whole genome shotgun (WGS) entry which is preliminary data.</text>
</comment>
<proteinExistence type="predicted"/>
<feature type="non-terminal residue" evidence="1">
    <location>
        <position position="92"/>
    </location>
</feature>
<dbReference type="EMBL" id="BDIP01008578">
    <property type="protein sequence ID" value="GIQ91915.1"/>
    <property type="molecule type" value="Genomic_DNA"/>
</dbReference>
<sequence>RITNFIEGCDDVAPGYSNEVRAEDDAILHRHNEALQAMPFGSLGHVATDAQVDAGLKGLALLRAGRIEEYLQYGLPAMVESGLVQAGWDVAV</sequence>
<organism evidence="1 2">
    <name type="scientific">Kipferlia bialata</name>
    <dbReference type="NCBI Taxonomy" id="797122"/>
    <lineage>
        <taxon>Eukaryota</taxon>
        <taxon>Metamonada</taxon>
        <taxon>Carpediemonas-like organisms</taxon>
        <taxon>Kipferlia</taxon>
    </lineage>
</organism>
<evidence type="ECO:0000313" key="1">
    <source>
        <dbReference type="EMBL" id="GIQ91915.1"/>
    </source>
</evidence>
<accession>A0A9K3DCT4</accession>
<keyword evidence="2" id="KW-1185">Reference proteome</keyword>
<reference evidence="1 2" key="1">
    <citation type="journal article" date="2018" name="PLoS ONE">
        <title>The draft genome of Kipferlia bialata reveals reductive genome evolution in fornicate parasites.</title>
        <authorList>
            <person name="Tanifuji G."/>
            <person name="Takabayashi S."/>
            <person name="Kume K."/>
            <person name="Takagi M."/>
            <person name="Nakayama T."/>
            <person name="Kamikawa R."/>
            <person name="Inagaki Y."/>
            <person name="Hashimoto T."/>
        </authorList>
    </citation>
    <scope>NUCLEOTIDE SEQUENCE [LARGE SCALE GENOMIC DNA]</scope>
    <source>
        <strain evidence="1">NY0173</strain>
    </source>
</reference>
<protein>
    <submittedName>
        <fullName evidence="1">Uncharacterized protein</fullName>
    </submittedName>
</protein>
<name>A0A9K3DCT4_9EUKA</name>
<dbReference type="Proteomes" id="UP000265618">
    <property type="component" value="Unassembled WGS sequence"/>
</dbReference>
<dbReference type="AlphaFoldDB" id="A0A9K3DCT4"/>